<dbReference type="CDD" id="cd00609">
    <property type="entry name" value="AAT_like"/>
    <property type="match status" value="1"/>
</dbReference>
<evidence type="ECO:0000256" key="4">
    <source>
        <dbReference type="ARBA" id="ARBA00022679"/>
    </source>
</evidence>
<evidence type="ECO:0000256" key="2">
    <source>
        <dbReference type="ARBA" id="ARBA00007441"/>
    </source>
</evidence>
<proteinExistence type="inferred from homology"/>
<protein>
    <recommendedName>
        <fullName evidence="6">Aminotransferase</fullName>
        <ecNumber evidence="6">2.6.1.-</ecNumber>
    </recommendedName>
</protein>
<dbReference type="Proteomes" id="UP001151133">
    <property type="component" value="Unassembled WGS sequence"/>
</dbReference>
<evidence type="ECO:0000313" key="8">
    <source>
        <dbReference type="EMBL" id="MCV9930864.1"/>
    </source>
</evidence>
<dbReference type="SUPFAM" id="SSF53383">
    <property type="entry name" value="PLP-dependent transferases"/>
    <property type="match status" value="1"/>
</dbReference>
<dbReference type="RefSeq" id="WP_264285267.1">
    <property type="nucleotide sequence ID" value="NZ_JAOZEV010000001.1"/>
</dbReference>
<sequence>MPKISSKGKNMPESPIRKLAPYADIAKKKGHKVYHLNIGQPDIKTPEVAIAAIKNIDLSIIEYSPSAGYESYRKKLAQFYQHQNVSVNKEDIIITTGGSEALLFALATITDPGDEIIIPEPFYANYNAFSASTGATVVPVISSIETAFALPSIASFEKLITPKTKAILICNPGNPTGYLYSESEILQLADLVKKHDLYLIADEVYREFTYDGDIHYSVMNLKGIEQNVIMVDSVSKRYSMCGARIGCLISKNKDVIATVMKFAQARLSPPTIEQIACEAAIDTPQSYFDEVISEYRERRDTLITELNKIEGVIVTKPKGAFYCIAQLPIDNADVFAQWLLESYDYNGKTVMIAPAAGFYSTPGMGLNQVRIAYVLNKEDLIQAVTVLKEALLVYNAKK</sequence>
<dbReference type="PANTHER" id="PTHR46383:SF2">
    <property type="entry name" value="AMINOTRANSFERASE"/>
    <property type="match status" value="1"/>
</dbReference>
<comment type="cofactor">
    <cofactor evidence="1 6">
        <name>pyridoxal 5'-phosphate</name>
        <dbReference type="ChEBI" id="CHEBI:597326"/>
    </cofactor>
</comment>
<keyword evidence="5" id="KW-0663">Pyridoxal phosphate</keyword>
<evidence type="ECO:0000256" key="5">
    <source>
        <dbReference type="ARBA" id="ARBA00022898"/>
    </source>
</evidence>
<dbReference type="InterPro" id="IPR015421">
    <property type="entry name" value="PyrdxlP-dep_Trfase_major"/>
</dbReference>
<dbReference type="EMBL" id="JAOZEV010000001">
    <property type="protein sequence ID" value="MCV9930864.1"/>
    <property type="molecule type" value="Genomic_DNA"/>
</dbReference>
<dbReference type="AlphaFoldDB" id="A0A9X2ZGT6"/>
<evidence type="ECO:0000259" key="7">
    <source>
        <dbReference type="Pfam" id="PF00155"/>
    </source>
</evidence>
<evidence type="ECO:0000256" key="3">
    <source>
        <dbReference type="ARBA" id="ARBA00022576"/>
    </source>
</evidence>
<dbReference type="EC" id="2.6.1.-" evidence="6"/>
<evidence type="ECO:0000256" key="6">
    <source>
        <dbReference type="RuleBase" id="RU000481"/>
    </source>
</evidence>
<dbReference type="GO" id="GO:0030170">
    <property type="term" value="F:pyridoxal phosphate binding"/>
    <property type="evidence" value="ECO:0007669"/>
    <property type="project" value="InterPro"/>
</dbReference>
<dbReference type="Gene3D" id="3.90.1150.10">
    <property type="entry name" value="Aspartate Aminotransferase, domain 1"/>
    <property type="match status" value="1"/>
</dbReference>
<dbReference type="InterPro" id="IPR004839">
    <property type="entry name" value="Aminotransferase_I/II_large"/>
</dbReference>
<comment type="similarity">
    <text evidence="2 6">Belongs to the class-I pyridoxal-phosphate-dependent aminotransferase family.</text>
</comment>
<dbReference type="InterPro" id="IPR050596">
    <property type="entry name" value="AspAT/PAT-like"/>
</dbReference>
<dbReference type="InterPro" id="IPR004838">
    <property type="entry name" value="NHTrfase_class1_PyrdxlP-BS"/>
</dbReference>
<dbReference type="Gene3D" id="3.40.640.10">
    <property type="entry name" value="Type I PLP-dependent aspartate aminotransferase-like (Major domain)"/>
    <property type="match status" value="1"/>
</dbReference>
<comment type="caution">
    <text evidence="8">The sequence shown here is derived from an EMBL/GenBank/DDBJ whole genome shotgun (WGS) entry which is preliminary data.</text>
</comment>
<dbReference type="PROSITE" id="PS00105">
    <property type="entry name" value="AA_TRANSFER_CLASS_1"/>
    <property type="match status" value="1"/>
</dbReference>
<dbReference type="PANTHER" id="PTHR46383">
    <property type="entry name" value="ASPARTATE AMINOTRANSFERASE"/>
    <property type="match status" value="1"/>
</dbReference>
<feature type="domain" description="Aminotransferase class I/classII large" evidence="7">
    <location>
        <begin position="33"/>
        <end position="345"/>
    </location>
</feature>
<dbReference type="InterPro" id="IPR015422">
    <property type="entry name" value="PyrdxlP-dep_Trfase_small"/>
</dbReference>
<accession>A0A9X2ZGT6</accession>
<dbReference type="GO" id="GO:0008483">
    <property type="term" value="F:transaminase activity"/>
    <property type="evidence" value="ECO:0007669"/>
    <property type="project" value="UniProtKB-KW"/>
</dbReference>
<gene>
    <name evidence="8" type="ORF">OIU80_01085</name>
</gene>
<evidence type="ECO:0000256" key="1">
    <source>
        <dbReference type="ARBA" id="ARBA00001933"/>
    </source>
</evidence>
<dbReference type="InterPro" id="IPR015424">
    <property type="entry name" value="PyrdxlP-dep_Trfase"/>
</dbReference>
<dbReference type="GO" id="GO:0006520">
    <property type="term" value="P:amino acid metabolic process"/>
    <property type="evidence" value="ECO:0007669"/>
    <property type="project" value="InterPro"/>
</dbReference>
<dbReference type="Pfam" id="PF00155">
    <property type="entry name" value="Aminotran_1_2"/>
    <property type="match status" value="1"/>
</dbReference>
<keyword evidence="3 6" id="KW-0032">Aminotransferase</keyword>
<keyword evidence="9" id="KW-1185">Reference proteome</keyword>
<evidence type="ECO:0000313" key="9">
    <source>
        <dbReference type="Proteomes" id="UP001151133"/>
    </source>
</evidence>
<organism evidence="8 9">
    <name type="scientific">Flavobacterium frigoritolerans</name>
    <dbReference type="NCBI Taxonomy" id="2987686"/>
    <lineage>
        <taxon>Bacteria</taxon>
        <taxon>Pseudomonadati</taxon>
        <taxon>Bacteroidota</taxon>
        <taxon>Flavobacteriia</taxon>
        <taxon>Flavobacteriales</taxon>
        <taxon>Flavobacteriaceae</taxon>
        <taxon>Flavobacterium</taxon>
    </lineage>
</organism>
<keyword evidence="4 6" id="KW-0808">Transferase</keyword>
<name>A0A9X2ZGT6_9FLAO</name>
<reference evidence="8" key="1">
    <citation type="submission" date="2022-10" db="EMBL/GenBank/DDBJ databases">
        <title>Two novel species of Flavobacterium.</title>
        <authorList>
            <person name="Liu Q."/>
            <person name="Xin Y.-H."/>
        </authorList>
    </citation>
    <scope>NUCLEOTIDE SEQUENCE</scope>
    <source>
        <strain evidence="8">LS1R47</strain>
    </source>
</reference>
<dbReference type="NCBIfam" id="NF005744">
    <property type="entry name" value="PRK07568.1"/>
    <property type="match status" value="1"/>
</dbReference>